<feature type="domain" description="Kri1-like C-terminal" evidence="3">
    <location>
        <begin position="574"/>
        <end position="659"/>
    </location>
</feature>
<comment type="caution">
    <text evidence="4">The sequence shown here is derived from an EMBL/GenBank/DDBJ whole genome shotgun (WGS) entry which is preliminary data.</text>
</comment>
<evidence type="ECO:0000313" key="4">
    <source>
        <dbReference type="EMBL" id="KAF5321965.1"/>
    </source>
</evidence>
<dbReference type="InterPro" id="IPR018034">
    <property type="entry name" value="Kri1"/>
</dbReference>
<gene>
    <name evidence="4" type="ORF">D9619_002086</name>
</gene>
<feature type="region of interest" description="Disordered" evidence="2">
    <location>
        <begin position="40"/>
        <end position="76"/>
    </location>
</feature>
<feature type="compositionally biased region" description="Basic residues" evidence="2">
    <location>
        <begin position="242"/>
        <end position="251"/>
    </location>
</feature>
<feature type="compositionally biased region" description="Basic and acidic residues" evidence="2">
    <location>
        <begin position="223"/>
        <end position="232"/>
    </location>
</feature>
<dbReference type="Pfam" id="PF12936">
    <property type="entry name" value="Kri1_C"/>
    <property type="match status" value="1"/>
</dbReference>
<feature type="region of interest" description="Disordered" evidence="2">
    <location>
        <begin position="177"/>
        <end position="204"/>
    </location>
</feature>
<feature type="compositionally biased region" description="Basic and acidic residues" evidence="2">
    <location>
        <begin position="307"/>
        <end position="316"/>
    </location>
</feature>
<feature type="compositionally biased region" description="Acidic residues" evidence="2">
    <location>
        <begin position="47"/>
        <end position="68"/>
    </location>
</feature>
<feature type="region of interest" description="Disordered" evidence="2">
    <location>
        <begin position="105"/>
        <end position="161"/>
    </location>
</feature>
<feature type="compositionally biased region" description="Acidic residues" evidence="2">
    <location>
        <begin position="468"/>
        <end position="484"/>
    </location>
</feature>
<feature type="region of interest" description="Disordered" evidence="2">
    <location>
        <begin position="636"/>
        <end position="771"/>
    </location>
</feature>
<dbReference type="OrthoDB" id="10252032at2759"/>
<sequence length="771" mass="87511">MNQLWSDDEGDVAPTQLTINEHYAKAFAYRKEREEFDRLKAKYGSDYDPDESDDETDSESAESEDEHGEELTPAVDAAILRTLARIKKKDPEIYNSQTDIFGEEKEKVGTARVVPEAGAAKSKSKSKPVTIKQVNLEAMLNPSSRSPSPDAEDPTLTYTQEQEVLRKETIAAFHHAAETVGDEDDFLIPREKTKDEQEREEEEYRAFLEREVGDLKDLVSVEVRAEEDAESIHEEEEETTEKKKKKKKKSKKAAEETPKKSKAEEDQEFLLNYILNRGWIDRSEGHVPTYHEVTEPAPERRKKKQKAKAEDEVKQDNDDDDEMDTGMLSDTSFESLASHFEASYNHRFEETGAATIPSFPRNLPSLVRREDTTRKDARARKKERKAAELEKKREEVRRMKALKMREVKRKLEQIGKQGGLKLRSGGEGEDGEDDFVDEALRELDLEGEWDPEKHDRQMAGLFDRGADAFEDEAEADGEEDEAFADDGAKYDEDGKPIWEDDVDIGDIPISDDDAHIIYGAPEPSKKDKKKKKKKKKGGEDDAGVDVDAMDADVAPTFEDEEEWDGTEEMRKRIFNKYMDEIYGLDFNDMVGDMPTRFKYVPVQSQNYALTPAEILMATDQELNEYMSVKKYAPYREDKNDRHRWNPKSQEKLREIKSKVNERSGGRFSNHAGGSRAAAAGGEDGQGEKKKRMGKKERLRLKAAAEQGAGGVPADTNGDSEVVPSKPKKRKHEQDQNDVELAAPAAQVVEDEGDGSGKKKRKRKHKKVDGED</sequence>
<dbReference type="PANTHER" id="PTHR14490:SF5">
    <property type="entry name" value="PROTEIN KRI1 HOMOLOG"/>
    <property type="match status" value="1"/>
</dbReference>
<evidence type="ECO:0000256" key="2">
    <source>
        <dbReference type="SAM" id="MobiDB-lite"/>
    </source>
</evidence>
<dbReference type="GO" id="GO:0000447">
    <property type="term" value="P:endonucleolytic cleavage in ITS1 to separate SSU-rRNA from 5.8S rRNA and LSU-rRNA from tricistronic rRNA transcript (SSU-rRNA, 5.8S rRNA, LSU-rRNA)"/>
    <property type="evidence" value="ECO:0007669"/>
    <property type="project" value="TreeGrafter"/>
</dbReference>
<feature type="compositionally biased region" description="Basic and acidic residues" evidence="2">
    <location>
        <begin position="187"/>
        <end position="204"/>
    </location>
</feature>
<dbReference type="GO" id="GO:0005730">
    <property type="term" value="C:nucleolus"/>
    <property type="evidence" value="ECO:0007669"/>
    <property type="project" value="TreeGrafter"/>
</dbReference>
<feature type="region of interest" description="Disordered" evidence="2">
    <location>
        <begin position="351"/>
        <end position="392"/>
    </location>
</feature>
<feature type="compositionally biased region" description="Basic and acidic residues" evidence="2">
    <location>
        <begin position="367"/>
        <end position="376"/>
    </location>
</feature>
<feature type="compositionally biased region" description="Low complexity" evidence="2">
    <location>
        <begin position="671"/>
        <end position="680"/>
    </location>
</feature>
<keyword evidence="5" id="KW-1185">Reference proteome</keyword>
<protein>
    <recommendedName>
        <fullName evidence="3">Kri1-like C-terminal domain-containing protein</fullName>
    </recommendedName>
</protein>
<evidence type="ECO:0000259" key="3">
    <source>
        <dbReference type="Pfam" id="PF12936"/>
    </source>
</evidence>
<dbReference type="InterPro" id="IPR024626">
    <property type="entry name" value="Kri1-like_C"/>
</dbReference>
<evidence type="ECO:0000313" key="5">
    <source>
        <dbReference type="Proteomes" id="UP000567179"/>
    </source>
</evidence>
<dbReference type="PANTHER" id="PTHR14490">
    <property type="entry name" value="ZINC FINGER, ZZ TYPE"/>
    <property type="match status" value="1"/>
</dbReference>
<dbReference type="Pfam" id="PF05178">
    <property type="entry name" value="Kri1"/>
    <property type="match status" value="1"/>
</dbReference>
<feature type="region of interest" description="Disordered" evidence="2">
    <location>
        <begin position="463"/>
        <end position="565"/>
    </location>
</feature>
<proteinExistence type="inferred from homology"/>
<comment type="similarity">
    <text evidence="1">Belongs to the KRI1 family.</text>
</comment>
<feature type="compositionally biased region" description="Basic residues" evidence="2">
    <location>
        <begin position="757"/>
        <end position="771"/>
    </location>
</feature>
<feature type="compositionally biased region" description="Basic and acidic residues" evidence="2">
    <location>
        <begin position="636"/>
        <end position="664"/>
    </location>
</feature>
<dbReference type="Proteomes" id="UP000567179">
    <property type="component" value="Unassembled WGS sequence"/>
</dbReference>
<feature type="compositionally biased region" description="Basic residues" evidence="2">
    <location>
        <begin position="526"/>
        <end position="536"/>
    </location>
</feature>
<name>A0A8H5BEN4_9AGAR</name>
<evidence type="ECO:0000256" key="1">
    <source>
        <dbReference type="ARBA" id="ARBA00007473"/>
    </source>
</evidence>
<dbReference type="EMBL" id="JAACJJ010000028">
    <property type="protein sequence ID" value="KAF5321965.1"/>
    <property type="molecule type" value="Genomic_DNA"/>
</dbReference>
<reference evidence="4 5" key="1">
    <citation type="journal article" date="2020" name="ISME J.">
        <title>Uncovering the hidden diversity of litter-decomposition mechanisms in mushroom-forming fungi.</title>
        <authorList>
            <person name="Floudas D."/>
            <person name="Bentzer J."/>
            <person name="Ahren D."/>
            <person name="Johansson T."/>
            <person name="Persson P."/>
            <person name="Tunlid A."/>
        </authorList>
    </citation>
    <scope>NUCLEOTIDE SEQUENCE [LARGE SCALE GENOMIC DNA]</scope>
    <source>
        <strain evidence="4 5">CBS 101986</strain>
    </source>
</reference>
<feature type="compositionally biased region" description="Basic and acidic residues" evidence="2">
    <location>
        <begin position="486"/>
        <end position="498"/>
    </location>
</feature>
<accession>A0A8H5BEN4</accession>
<organism evidence="4 5">
    <name type="scientific">Psilocybe cf. subviscida</name>
    <dbReference type="NCBI Taxonomy" id="2480587"/>
    <lineage>
        <taxon>Eukaryota</taxon>
        <taxon>Fungi</taxon>
        <taxon>Dikarya</taxon>
        <taxon>Basidiomycota</taxon>
        <taxon>Agaricomycotina</taxon>
        <taxon>Agaricomycetes</taxon>
        <taxon>Agaricomycetidae</taxon>
        <taxon>Agaricales</taxon>
        <taxon>Agaricineae</taxon>
        <taxon>Strophariaceae</taxon>
        <taxon>Psilocybe</taxon>
    </lineage>
</organism>
<feature type="region of interest" description="Disordered" evidence="2">
    <location>
        <begin position="223"/>
        <end position="267"/>
    </location>
</feature>
<dbReference type="AlphaFoldDB" id="A0A8H5BEN4"/>
<feature type="compositionally biased region" description="Basic residues" evidence="2">
    <location>
        <begin position="688"/>
        <end position="700"/>
    </location>
</feature>
<feature type="compositionally biased region" description="Acidic residues" evidence="2">
    <location>
        <begin position="540"/>
        <end position="550"/>
    </location>
</feature>
<feature type="compositionally biased region" description="Basic and acidic residues" evidence="2">
    <location>
        <begin position="252"/>
        <end position="264"/>
    </location>
</feature>
<dbReference type="GO" id="GO:0030686">
    <property type="term" value="C:90S preribosome"/>
    <property type="evidence" value="ECO:0007669"/>
    <property type="project" value="TreeGrafter"/>
</dbReference>
<feature type="region of interest" description="Disordered" evidence="2">
    <location>
        <begin position="284"/>
        <end position="328"/>
    </location>
</feature>